<dbReference type="Proteomes" id="UP000179807">
    <property type="component" value="Unassembled WGS sequence"/>
</dbReference>
<dbReference type="EMBL" id="MLAK01001012">
    <property type="protein sequence ID" value="OHS99312.1"/>
    <property type="molecule type" value="Genomic_DNA"/>
</dbReference>
<reference evidence="2" key="1">
    <citation type="submission" date="2016-10" db="EMBL/GenBank/DDBJ databases">
        <authorList>
            <person name="Benchimol M."/>
            <person name="Almeida L.G."/>
            <person name="Vasconcelos A.T."/>
            <person name="Perreira-Neves A."/>
            <person name="Rosa I.A."/>
            <person name="Tasca T."/>
            <person name="Bogo M.R."/>
            <person name="de Souza W."/>
        </authorList>
    </citation>
    <scope>NUCLEOTIDE SEQUENCE [LARGE SCALE GENOMIC DNA]</scope>
    <source>
        <strain evidence="2">K</strain>
    </source>
</reference>
<keyword evidence="1" id="KW-0812">Transmembrane</keyword>
<evidence type="ECO:0000313" key="3">
    <source>
        <dbReference type="Proteomes" id="UP000179807"/>
    </source>
</evidence>
<proteinExistence type="predicted"/>
<dbReference type="OrthoDB" id="10634334at2759"/>
<sequence length="1389" mass="158082">MLRVTTHDYNFFQLVSYLKQPTADTTRLVKSIQAFRSKLSLKWLEQFTDEDPEECLTAVWLILFKLSTHDDATVRISIYSAIGGLLFSLLPFSPLVIMKSFANATQQHKVTSKASIAIISSFLYICHSISPSDLDNFMTMALVTHHFSVDVSNFIQHIPKFIPLMAPLDVQFHQSLLRSLLSSFGRNPNHDFVKSVVSLVALNPEVLIKDLMEFTISNSLNQTILALGPQILKHDKIYPLLNDDYISSFESAAFSIVSNAENTMSDFEQACGTLSILVNRFDGEKLEKLKVKITENTQKEYPKHFQRLLLQLPTALENLHIQETDSNSIKCAKINALINYTQKTNEKLPVLLLLKSLGKIEGDVLTTMINALNVMFPLLLGVNDEILSEIIRSLLSIRGQTWLQNSALLNLLIVIGSDLGNKLISNFEELVIPLILEFSCSPQDELSNVAIETLSEFVSLKNIETIKSFLWSVNYFEPQTALHFVILLNTIADVLGPECVYDFAAIAAELVVFHPSEAEIAGNAFKFINKCKFYQNVPNDVISACIDWITRLYVCITQNNSKITSPLKNEALPPLISTVETDVVASNILDNQSKMLPLLHCFEFFVALKGILSPYCIVFTCELVKLFPDTIIPLAMSIPKPNIKEFADLTVSVASILKAESSLRTASICCDFLSHFASNETQNKLKENVNFFVDNPKVCDGIYLCHFYKYLVNLSHITQQGNQNKEEIEEKLLNSIKSKLDEINLAIFELELGIFTIEKFREFQSKVHFLNWPPQVLKFFEENEDLTAVDAGELEDLDFDHFAFYYQNKSRFNEAKDYETYISNHSHFRNRLETIQIEKHFEFHPISSNITKEASLLPQILNGKISDYSDALAISFFQFTKYHLSPEMHQELMEHVTSPKSALFAIKYADKYHINISEAQLLELLKTESNRKGINNCDSFCDELNKVIAKRISKENLEKLPSEKLWIDPDGFLSDYKEKFELKSKNLLNFCQILAQSPKFTADSLSEFIIPMIQNIAEIESPKKILSLLRVINEVLVLCGKNLLNGFISELTRALIAIQNTDISLIYHEMSMIFSTLFNISFSQNLILICDNFDKIVKQTAIFIIPQAVAASVYGRPSQRITKGGLNDQFYIEIPSQRLKVIKAIDKLVSCQPYWQLIIQILPNIIKTYQEYSTKPFFDLILAKLSSVLVSDVNFDSIRKDFTQKILPILFVEPNTPSFKVFAEAASIATQQISPPLPIYYQFIDKLMQSQPIEPNAAHYYRDFVRWLLKYETDPIRKTDIMLEELSNIQKIFATDPSSENSEGLVEALRHPAEGIDSTFMLFGKLALMPISKLQVVVLIHKYYRGANPQEREKCQVMFESLNDSYDQELADALKCVLFEKAIDAMKIE</sequence>
<protein>
    <submittedName>
        <fullName evidence="2">Uncharacterized protein</fullName>
    </submittedName>
</protein>
<keyword evidence="1" id="KW-1133">Transmembrane helix</keyword>
<keyword evidence="1" id="KW-0472">Membrane</keyword>
<accession>A0A1J4JJI1</accession>
<dbReference type="VEuPathDB" id="TrichDB:TRFO_34286"/>
<gene>
    <name evidence="2" type="ORF">TRFO_34286</name>
</gene>
<evidence type="ECO:0000313" key="2">
    <source>
        <dbReference type="EMBL" id="OHS99312.1"/>
    </source>
</evidence>
<comment type="caution">
    <text evidence="2">The sequence shown here is derived from an EMBL/GenBank/DDBJ whole genome shotgun (WGS) entry which is preliminary data.</text>
</comment>
<name>A0A1J4JJI1_9EUKA</name>
<feature type="transmembrane region" description="Helical" evidence="1">
    <location>
        <begin position="76"/>
        <end position="98"/>
    </location>
</feature>
<dbReference type="RefSeq" id="XP_068352449.1">
    <property type="nucleotide sequence ID" value="XM_068509586.1"/>
</dbReference>
<evidence type="ECO:0000256" key="1">
    <source>
        <dbReference type="SAM" id="Phobius"/>
    </source>
</evidence>
<keyword evidence="3" id="KW-1185">Reference proteome</keyword>
<organism evidence="2 3">
    <name type="scientific">Tritrichomonas foetus</name>
    <dbReference type="NCBI Taxonomy" id="1144522"/>
    <lineage>
        <taxon>Eukaryota</taxon>
        <taxon>Metamonada</taxon>
        <taxon>Parabasalia</taxon>
        <taxon>Tritrichomonadida</taxon>
        <taxon>Tritrichomonadidae</taxon>
        <taxon>Tritrichomonas</taxon>
    </lineage>
</organism>
<dbReference type="GeneID" id="94844290"/>